<dbReference type="Proteomes" id="UP001500460">
    <property type="component" value="Unassembled WGS sequence"/>
</dbReference>
<keyword evidence="2" id="KW-1185">Reference proteome</keyword>
<evidence type="ECO:0000313" key="2">
    <source>
        <dbReference type="Proteomes" id="UP001500460"/>
    </source>
</evidence>
<dbReference type="EMBL" id="BAAATK010000018">
    <property type="protein sequence ID" value="GAA2439081.1"/>
    <property type="molecule type" value="Genomic_DNA"/>
</dbReference>
<gene>
    <name evidence="1" type="ORF">GCM10010421_31580</name>
</gene>
<organism evidence="1 2">
    <name type="scientific">Streptomyces glaucus</name>
    <dbReference type="NCBI Taxonomy" id="284029"/>
    <lineage>
        <taxon>Bacteria</taxon>
        <taxon>Bacillati</taxon>
        <taxon>Actinomycetota</taxon>
        <taxon>Actinomycetes</taxon>
        <taxon>Kitasatosporales</taxon>
        <taxon>Streptomycetaceae</taxon>
        <taxon>Streptomyces</taxon>
    </lineage>
</organism>
<sequence>MTSHALAPAPTAGIDTALMQFPYEQWVLMPAAAVYVRNAGLPRERLTTVVRTGRRRGVLRTRRDPELRLTFVRRITRTPYRESADTT</sequence>
<evidence type="ECO:0000313" key="1">
    <source>
        <dbReference type="EMBL" id="GAA2439081.1"/>
    </source>
</evidence>
<proteinExistence type="predicted"/>
<dbReference type="RefSeq" id="WP_344603747.1">
    <property type="nucleotide sequence ID" value="NZ_BAAATK010000018.1"/>
</dbReference>
<comment type="caution">
    <text evidence="1">The sequence shown here is derived from an EMBL/GenBank/DDBJ whole genome shotgun (WGS) entry which is preliminary data.</text>
</comment>
<accession>A0ABN3JVT6</accession>
<protein>
    <submittedName>
        <fullName evidence="1">Uncharacterized protein</fullName>
    </submittedName>
</protein>
<name>A0ABN3JVT6_9ACTN</name>
<reference evidence="1 2" key="1">
    <citation type="journal article" date="2019" name="Int. J. Syst. Evol. Microbiol.">
        <title>The Global Catalogue of Microorganisms (GCM) 10K type strain sequencing project: providing services to taxonomists for standard genome sequencing and annotation.</title>
        <authorList>
            <consortium name="The Broad Institute Genomics Platform"/>
            <consortium name="The Broad Institute Genome Sequencing Center for Infectious Disease"/>
            <person name="Wu L."/>
            <person name="Ma J."/>
        </authorList>
    </citation>
    <scope>NUCLEOTIDE SEQUENCE [LARGE SCALE GENOMIC DNA]</scope>
    <source>
        <strain evidence="1 2">JCM 6922</strain>
    </source>
</reference>